<dbReference type="GO" id="GO:0006751">
    <property type="term" value="P:glutathione catabolic process"/>
    <property type="evidence" value="ECO:0007669"/>
    <property type="project" value="InterPro"/>
</dbReference>
<dbReference type="InterPro" id="IPR043138">
    <property type="entry name" value="GGT_lsub"/>
</dbReference>
<dbReference type="GO" id="GO:0005886">
    <property type="term" value="C:plasma membrane"/>
    <property type="evidence" value="ECO:0007669"/>
    <property type="project" value="TreeGrafter"/>
</dbReference>
<dbReference type="InterPro" id="IPR029055">
    <property type="entry name" value="Ntn_hydrolases_N"/>
</dbReference>
<feature type="binding site" evidence="2">
    <location>
        <begin position="619"/>
        <end position="620"/>
    </location>
    <ligand>
        <name>L-glutamate</name>
        <dbReference type="ChEBI" id="CHEBI:29985"/>
    </ligand>
</feature>
<evidence type="ECO:0000256" key="4">
    <source>
        <dbReference type="SAM" id="Phobius"/>
    </source>
</evidence>
<proteinExistence type="predicted"/>
<dbReference type="Pfam" id="PF01019">
    <property type="entry name" value="G_glu_transpept"/>
    <property type="match status" value="2"/>
</dbReference>
<evidence type="ECO:0000313" key="6">
    <source>
        <dbReference type="Proteomes" id="UP000012073"/>
    </source>
</evidence>
<dbReference type="OrthoDB" id="1081007at2759"/>
<dbReference type="AlphaFoldDB" id="R7QI32"/>
<dbReference type="Gramene" id="CDF37065">
    <property type="protein sequence ID" value="CDF37065"/>
    <property type="gene ID" value="CHC_T00005245001"/>
</dbReference>
<feature type="binding site" evidence="2">
    <location>
        <begin position="566"/>
        <end position="568"/>
    </location>
    <ligand>
        <name>L-glutamate</name>
        <dbReference type="ChEBI" id="CHEBI:29985"/>
    </ligand>
</feature>
<evidence type="ECO:0000256" key="3">
    <source>
        <dbReference type="SAM" id="MobiDB-lite"/>
    </source>
</evidence>
<dbReference type="RefSeq" id="XP_005716884.1">
    <property type="nucleotide sequence ID" value="XM_005716827.1"/>
</dbReference>
<dbReference type="Gene3D" id="1.10.246.130">
    <property type="match status" value="1"/>
</dbReference>
<dbReference type="InterPro" id="IPR000101">
    <property type="entry name" value="GGT_peptidase"/>
</dbReference>
<keyword evidence="4" id="KW-1133">Transmembrane helix</keyword>
<dbReference type="GO" id="GO:0036374">
    <property type="term" value="F:glutathione hydrolase activity"/>
    <property type="evidence" value="ECO:0007669"/>
    <property type="project" value="InterPro"/>
</dbReference>
<keyword evidence="4" id="KW-0812">Transmembrane</keyword>
<dbReference type="Proteomes" id="UP000012073">
    <property type="component" value="Unassembled WGS sequence"/>
</dbReference>
<keyword evidence="4" id="KW-0472">Membrane</keyword>
<dbReference type="Gene3D" id="3.60.20.40">
    <property type="match status" value="1"/>
</dbReference>
<evidence type="ECO:0008006" key="7">
    <source>
        <dbReference type="Google" id="ProtNLM"/>
    </source>
</evidence>
<feature type="active site" description="Nucleophile" evidence="1">
    <location>
        <position position="548"/>
    </location>
</feature>
<reference evidence="6" key="1">
    <citation type="journal article" date="2013" name="Proc. Natl. Acad. Sci. U.S.A.">
        <title>Genome structure and metabolic features in the red seaweed Chondrus crispus shed light on evolution of the Archaeplastida.</title>
        <authorList>
            <person name="Collen J."/>
            <person name="Porcel B."/>
            <person name="Carre W."/>
            <person name="Ball S.G."/>
            <person name="Chaparro C."/>
            <person name="Tonon T."/>
            <person name="Barbeyron T."/>
            <person name="Michel G."/>
            <person name="Noel B."/>
            <person name="Valentin K."/>
            <person name="Elias M."/>
            <person name="Artiguenave F."/>
            <person name="Arun A."/>
            <person name="Aury J.M."/>
            <person name="Barbosa-Neto J.F."/>
            <person name="Bothwell J.H."/>
            <person name="Bouget F.Y."/>
            <person name="Brillet L."/>
            <person name="Cabello-Hurtado F."/>
            <person name="Capella-Gutierrez S."/>
            <person name="Charrier B."/>
            <person name="Cladiere L."/>
            <person name="Cock J.M."/>
            <person name="Coelho S.M."/>
            <person name="Colleoni C."/>
            <person name="Czjzek M."/>
            <person name="Da Silva C."/>
            <person name="Delage L."/>
            <person name="Denoeud F."/>
            <person name="Deschamps P."/>
            <person name="Dittami S.M."/>
            <person name="Gabaldon T."/>
            <person name="Gachon C.M."/>
            <person name="Groisillier A."/>
            <person name="Herve C."/>
            <person name="Jabbari K."/>
            <person name="Katinka M."/>
            <person name="Kloareg B."/>
            <person name="Kowalczyk N."/>
            <person name="Labadie K."/>
            <person name="Leblanc C."/>
            <person name="Lopez P.J."/>
            <person name="McLachlan D.H."/>
            <person name="Meslet-Cladiere L."/>
            <person name="Moustafa A."/>
            <person name="Nehr Z."/>
            <person name="Nyvall Collen P."/>
            <person name="Panaud O."/>
            <person name="Partensky F."/>
            <person name="Poulain J."/>
            <person name="Rensing S.A."/>
            <person name="Rousvoal S."/>
            <person name="Samson G."/>
            <person name="Symeonidi A."/>
            <person name="Weissenbach J."/>
            <person name="Zambounis A."/>
            <person name="Wincker P."/>
            <person name="Boyen C."/>
        </authorList>
    </citation>
    <scope>NUCLEOTIDE SEQUENCE [LARGE SCALE GENOMIC DNA]</scope>
    <source>
        <strain evidence="6">cv. Stackhouse</strain>
    </source>
</reference>
<feature type="transmembrane region" description="Helical" evidence="4">
    <location>
        <begin position="85"/>
        <end position="109"/>
    </location>
</feature>
<name>R7QI32_CHOCR</name>
<dbReference type="KEGG" id="ccp:CHC_T00005245001"/>
<gene>
    <name evidence="5" type="ORF">CHC_T00005245001</name>
</gene>
<dbReference type="PRINTS" id="PR01210">
    <property type="entry name" value="GGTRANSPTASE"/>
</dbReference>
<dbReference type="SUPFAM" id="SSF56235">
    <property type="entry name" value="N-terminal nucleophile aminohydrolases (Ntn hydrolases)"/>
    <property type="match status" value="2"/>
</dbReference>
<organism evidence="5 6">
    <name type="scientific">Chondrus crispus</name>
    <name type="common">Carrageen Irish moss</name>
    <name type="synonym">Polymorpha crispa</name>
    <dbReference type="NCBI Taxonomy" id="2769"/>
    <lineage>
        <taxon>Eukaryota</taxon>
        <taxon>Rhodophyta</taxon>
        <taxon>Florideophyceae</taxon>
        <taxon>Rhodymeniophycidae</taxon>
        <taxon>Gigartinales</taxon>
        <taxon>Gigartinaceae</taxon>
        <taxon>Chondrus</taxon>
    </lineage>
</organism>
<dbReference type="GeneID" id="17324595"/>
<sequence length="776" mass="83087">MSAAFQDDHVTLPLTRAASADDADLDSHGLVAGVSPRSSPRSSLLSSPRLAPDDRTLFERFCRAWRRVPARWSVERDPHIAFTQLATLCAFVSLFVFVFSVPAILSFVAPRAPTAPGTAPGLDEAASMLSGKRGAVAADHPLCSELGVRVLQEMHGNAVDAMVSTVLCQGILAPFASGLGGGAFILIHHMPTAVSSFYDAREVAPAAAKMVLFKKNATHAKFGGLSIAVPGELRGLYDAHQQWGVLKWKQVVEPTIEIAENAKVGKFLAVKLQQMNETILASPSLTKIFTKKVLTKKAKSEQDAAASVELPGVRRQAGDGDDLLERSAARGVVETLNDDSVVTDANDKDNHGVSAQGATPAEDGNATYTVKLLEEGDEMVNAALVKTLKSVARKGSDAVYQDLAASLAEEIREAGGIMTTEDIEQYRAIVRHPIRSKYHGFEVIGAPLPSAGGVSIAMALNMVRELNFRRKGRNSVTYKLLTETLKWVFGARMGLGDPGFVTGAERQVWSMLNRREALKRVFRIKDDRTFGPKHYSDKITMSRLEDGTSHVSILDSNGTGVAVTSTINLPFGSGVMSVRSGILLNDQMDSFTTSASRSNAYGMYPSKENGVEGGKRPISSMSPTIVLRNGRVYMVLGGSGGPKAVSGVLQTMLNVVDFGDWLADAISAPRVHHQLVPNEVSLEGANGTTCEQTHALQRPSGGNGVSRKEAWKYWESVCKALQDTGHRVSGPAVHGAVQAIVAPAALLNPRQLRKKGADSLIYAASDARRIGKAAVY</sequence>
<feature type="binding site" evidence="2">
    <location>
        <position position="201"/>
    </location>
    <ligand>
        <name>L-glutamate</name>
        <dbReference type="ChEBI" id="CHEBI:29985"/>
    </ligand>
</feature>
<dbReference type="OMA" id="GFMLVHL"/>
<dbReference type="EMBL" id="HG001812">
    <property type="protein sequence ID" value="CDF37065.1"/>
    <property type="molecule type" value="Genomic_DNA"/>
</dbReference>
<keyword evidence="6" id="KW-1185">Reference proteome</keyword>
<dbReference type="PhylomeDB" id="R7QI32"/>
<dbReference type="PANTHER" id="PTHR11686">
    <property type="entry name" value="GAMMA GLUTAMYL TRANSPEPTIDASE"/>
    <property type="match status" value="1"/>
</dbReference>
<evidence type="ECO:0000313" key="5">
    <source>
        <dbReference type="EMBL" id="CDF37065.1"/>
    </source>
</evidence>
<feature type="binding site" evidence="2">
    <location>
        <position position="641"/>
    </location>
    <ligand>
        <name>L-glutamate</name>
        <dbReference type="ChEBI" id="CHEBI:29985"/>
    </ligand>
</feature>
<dbReference type="InterPro" id="IPR043137">
    <property type="entry name" value="GGT_ssub_C"/>
</dbReference>
<evidence type="ECO:0000256" key="2">
    <source>
        <dbReference type="PIRSR" id="PIRSR600101-2"/>
    </source>
</evidence>
<dbReference type="PANTHER" id="PTHR11686:SF9">
    <property type="entry name" value="RE13973P"/>
    <property type="match status" value="1"/>
</dbReference>
<protein>
    <recommendedName>
        <fullName evidence="7">Gamma-glutamyltransferase</fullName>
    </recommendedName>
</protein>
<accession>R7QI32</accession>
<feature type="region of interest" description="Disordered" evidence="3">
    <location>
        <begin position="342"/>
        <end position="362"/>
    </location>
</feature>
<evidence type="ECO:0000256" key="1">
    <source>
        <dbReference type="PIRSR" id="PIRSR600101-1"/>
    </source>
</evidence>